<keyword evidence="4" id="KW-1185">Reference proteome</keyword>
<feature type="region of interest" description="Disordered" evidence="1">
    <location>
        <begin position="1"/>
        <end position="67"/>
    </location>
</feature>
<dbReference type="InParanoid" id="A0A7J6IT97"/>
<name>A0A7J6IT97_COLFN</name>
<evidence type="ECO:0000313" key="4">
    <source>
        <dbReference type="Proteomes" id="UP000011096"/>
    </source>
</evidence>
<keyword evidence="2" id="KW-0472">Membrane</keyword>
<dbReference type="EMBL" id="ANPB02000006">
    <property type="protein sequence ID" value="KAF4480333.1"/>
    <property type="molecule type" value="Genomic_DNA"/>
</dbReference>
<evidence type="ECO:0000256" key="2">
    <source>
        <dbReference type="SAM" id="Phobius"/>
    </source>
</evidence>
<gene>
    <name evidence="3" type="ORF">CGGC5_v010413</name>
</gene>
<proteinExistence type="predicted"/>
<reference evidence="3 4" key="1">
    <citation type="submission" date="2012-08" db="EMBL/GenBank/DDBJ databases">
        <authorList>
            <person name="Gan P.H.P."/>
            <person name="Ikeda K."/>
            <person name="Irieda H."/>
            <person name="Narusaka M."/>
            <person name="O'Connell R.J."/>
            <person name="Narusaka Y."/>
            <person name="Takano Y."/>
            <person name="Kubo Y."/>
            <person name="Shirasu K."/>
        </authorList>
    </citation>
    <scope>NUCLEOTIDE SEQUENCE [LARGE SCALE GENOMIC DNA]</scope>
    <source>
        <strain evidence="3 4">Nara gc5</strain>
    </source>
</reference>
<sequence>MQDTPNMTPLTTITQAPPEHAVSPISSRNTSLASQNNYTLENEAQQYPQDSNDSETEDVETTAAGRDVSTDGSIKYKRVAAADNDGSAPEATLPKSRMGVFTILTDCAAVLLPISSIVFTIIVWRLNGTENTAESREGWQNAITIIQLATVFPILFASVVGRLTYEAARWKLERGTTLGALEQLIGSPLLW</sequence>
<accession>A0A7J6IT97</accession>
<feature type="compositionally biased region" description="Polar residues" evidence="1">
    <location>
        <begin position="1"/>
        <end position="15"/>
    </location>
</feature>
<keyword evidence="2" id="KW-0812">Transmembrane</keyword>
<dbReference type="OrthoDB" id="3692311at2759"/>
<evidence type="ECO:0000256" key="1">
    <source>
        <dbReference type="SAM" id="MobiDB-lite"/>
    </source>
</evidence>
<comment type="caution">
    <text evidence="3">The sequence shown here is derived from an EMBL/GenBank/DDBJ whole genome shotgun (WGS) entry which is preliminary data.</text>
</comment>
<dbReference type="GeneID" id="43605623"/>
<dbReference type="RefSeq" id="XP_066008096.1">
    <property type="nucleotide sequence ID" value="XM_066152349.1"/>
</dbReference>
<organism evidence="3 4">
    <name type="scientific">Colletotrichum fructicola (strain Nara gc5)</name>
    <name type="common">Anthracnose fungus</name>
    <name type="synonym">Colletotrichum gloeosporioides (strain Nara gc5)</name>
    <dbReference type="NCBI Taxonomy" id="1213859"/>
    <lineage>
        <taxon>Eukaryota</taxon>
        <taxon>Fungi</taxon>
        <taxon>Dikarya</taxon>
        <taxon>Ascomycota</taxon>
        <taxon>Pezizomycotina</taxon>
        <taxon>Sordariomycetes</taxon>
        <taxon>Hypocreomycetidae</taxon>
        <taxon>Glomerellales</taxon>
        <taxon>Glomerellaceae</taxon>
        <taxon>Colletotrichum</taxon>
        <taxon>Colletotrichum gloeosporioides species complex</taxon>
    </lineage>
</organism>
<dbReference type="Proteomes" id="UP000011096">
    <property type="component" value="Unassembled WGS sequence"/>
</dbReference>
<dbReference type="AlphaFoldDB" id="A0A7J6IT97"/>
<keyword evidence="2" id="KW-1133">Transmembrane helix</keyword>
<protein>
    <submittedName>
        <fullName evidence="3">Uncharacterized protein</fullName>
    </submittedName>
</protein>
<reference evidence="3 4" key="2">
    <citation type="submission" date="2020-04" db="EMBL/GenBank/DDBJ databases">
        <title>Genome sequencing and assembly of multiple isolates from the Colletotrichum gloeosporioides species complex.</title>
        <authorList>
            <person name="Gan P."/>
            <person name="Shirasu K."/>
        </authorList>
    </citation>
    <scope>NUCLEOTIDE SEQUENCE [LARGE SCALE GENOMIC DNA]</scope>
    <source>
        <strain evidence="3 4">Nara gc5</strain>
    </source>
</reference>
<feature type="compositionally biased region" description="Polar residues" evidence="1">
    <location>
        <begin position="24"/>
        <end position="51"/>
    </location>
</feature>
<feature type="transmembrane region" description="Helical" evidence="2">
    <location>
        <begin position="103"/>
        <end position="124"/>
    </location>
</feature>
<feature type="transmembrane region" description="Helical" evidence="2">
    <location>
        <begin position="144"/>
        <end position="165"/>
    </location>
</feature>
<evidence type="ECO:0000313" key="3">
    <source>
        <dbReference type="EMBL" id="KAF4480333.1"/>
    </source>
</evidence>